<dbReference type="STRING" id="1720063.SAMN05216217_109112"/>
<dbReference type="CDD" id="cd16170">
    <property type="entry name" value="MvaT_DBD"/>
    <property type="match status" value="1"/>
</dbReference>
<evidence type="ECO:0000259" key="2">
    <source>
        <dbReference type="Pfam" id="PF22055"/>
    </source>
</evidence>
<sequence length="122" mass="13919">MSKLVEMRNVEKEIQELTARLESLKGDERVKKELEFEDKLHDLMKEYGKTNRDVLAILDPEGRAAVTNTTSSATKRTRKMKQYKNPHTGETIETKGGNHKVLKAWKEQYGSDVVEGWASILG</sequence>
<name>A0A1I4SC23_9GAMM</name>
<dbReference type="EMBL" id="FOUI01000009">
    <property type="protein sequence ID" value="SFM61870.1"/>
    <property type="molecule type" value="Genomic_DNA"/>
</dbReference>
<keyword evidence="4" id="KW-1185">Reference proteome</keyword>
<dbReference type="OrthoDB" id="6367018at2"/>
<reference evidence="4" key="1">
    <citation type="submission" date="2016-10" db="EMBL/GenBank/DDBJ databases">
        <authorList>
            <person name="Varghese N."/>
            <person name="Submissions S."/>
        </authorList>
    </citation>
    <scope>NUCLEOTIDE SEQUENCE [LARGE SCALE GENOMIC DNA]</scope>
    <source>
        <strain evidence="4">DSM 24213</strain>
    </source>
</reference>
<dbReference type="RefSeq" id="WP_093476219.1">
    <property type="nucleotide sequence ID" value="NZ_FOUI01000009.1"/>
</dbReference>
<gene>
    <name evidence="3" type="ORF">SAMN05216217_109112</name>
</gene>
<dbReference type="AlphaFoldDB" id="A0A1I4SC23"/>
<evidence type="ECO:0000313" key="4">
    <source>
        <dbReference type="Proteomes" id="UP000243629"/>
    </source>
</evidence>
<dbReference type="Pfam" id="PF22055">
    <property type="entry name" value="MvaT_DBD"/>
    <property type="match status" value="1"/>
</dbReference>
<feature type="compositionally biased region" description="Basic residues" evidence="1">
    <location>
        <begin position="75"/>
        <end position="84"/>
    </location>
</feature>
<dbReference type="Proteomes" id="UP000243629">
    <property type="component" value="Unassembled WGS sequence"/>
</dbReference>
<evidence type="ECO:0000256" key="1">
    <source>
        <dbReference type="SAM" id="MobiDB-lite"/>
    </source>
</evidence>
<dbReference type="NCBIfam" id="NF041859">
    <property type="entry name" value="silencer_MvaTU"/>
    <property type="match status" value="1"/>
</dbReference>
<evidence type="ECO:0000313" key="3">
    <source>
        <dbReference type="EMBL" id="SFM61870.1"/>
    </source>
</evidence>
<accession>A0A1I4SC23</accession>
<dbReference type="InterPro" id="IPR035616">
    <property type="entry name" value="MvaT_DBD"/>
</dbReference>
<feature type="region of interest" description="Disordered" evidence="1">
    <location>
        <begin position="66"/>
        <end position="94"/>
    </location>
</feature>
<feature type="domain" description="MvaT DNA-binding" evidence="2">
    <location>
        <begin position="81"/>
        <end position="117"/>
    </location>
</feature>
<proteinExistence type="predicted"/>
<organism evidence="3 4">
    <name type="scientific">Halopseudomonas yangmingensis</name>
    <dbReference type="NCBI Taxonomy" id="1720063"/>
    <lineage>
        <taxon>Bacteria</taxon>
        <taxon>Pseudomonadati</taxon>
        <taxon>Pseudomonadota</taxon>
        <taxon>Gammaproteobacteria</taxon>
        <taxon>Pseudomonadales</taxon>
        <taxon>Pseudomonadaceae</taxon>
        <taxon>Halopseudomonas</taxon>
    </lineage>
</organism>
<protein>
    <submittedName>
        <fullName evidence="3">H-NS histone family protein</fullName>
    </submittedName>
</protein>